<evidence type="ECO:0000313" key="2">
    <source>
        <dbReference type="Proteomes" id="UP000228380"/>
    </source>
</evidence>
<dbReference type="SUPFAM" id="SSF52540">
    <property type="entry name" value="P-loop containing nucleoside triphosphate hydrolases"/>
    <property type="match status" value="1"/>
</dbReference>
<dbReference type="InterPro" id="IPR027417">
    <property type="entry name" value="P-loop_NTPase"/>
</dbReference>
<protein>
    <submittedName>
        <fullName evidence="3">Late blight resistance protein homolog R1A-3</fullName>
    </submittedName>
</protein>
<dbReference type="Proteomes" id="UP000228380">
    <property type="component" value="Chromosome 1"/>
</dbReference>
<dbReference type="AlphaFoldDB" id="A0A8B8Z9K7"/>
<dbReference type="RefSeq" id="XP_038970745.1">
    <property type="nucleotide sequence ID" value="XM_039114817.1"/>
</dbReference>
<dbReference type="GeneID" id="120104185"/>
<accession>A0A8B8Z9K7</accession>
<gene>
    <name evidence="3" type="primary">LOC120104185</name>
</gene>
<evidence type="ECO:0000313" key="3">
    <source>
        <dbReference type="RefSeq" id="XP_038970745.1"/>
    </source>
</evidence>
<dbReference type="KEGG" id="pda:120104185"/>
<keyword evidence="2" id="KW-1185">Reference proteome</keyword>
<dbReference type="PANTHER" id="PTHR23155:SF1185">
    <property type="entry name" value="DISEASE RESISTANCE RPP8-LIKE PROTEIN 3-RELATED"/>
    <property type="match status" value="1"/>
</dbReference>
<name>A0A8B8Z9K7_PHODC</name>
<dbReference type="GO" id="GO:0098542">
    <property type="term" value="P:defense response to other organism"/>
    <property type="evidence" value="ECO:0007669"/>
    <property type="project" value="TreeGrafter"/>
</dbReference>
<feature type="domain" description="NB-ARC" evidence="1">
    <location>
        <begin position="1"/>
        <end position="69"/>
    </location>
</feature>
<organism evidence="2 3">
    <name type="scientific">Phoenix dactylifera</name>
    <name type="common">Date palm</name>
    <dbReference type="NCBI Taxonomy" id="42345"/>
    <lineage>
        <taxon>Eukaryota</taxon>
        <taxon>Viridiplantae</taxon>
        <taxon>Streptophyta</taxon>
        <taxon>Embryophyta</taxon>
        <taxon>Tracheophyta</taxon>
        <taxon>Spermatophyta</taxon>
        <taxon>Magnoliopsida</taxon>
        <taxon>Liliopsida</taxon>
        <taxon>Arecaceae</taxon>
        <taxon>Coryphoideae</taxon>
        <taxon>Phoeniceae</taxon>
        <taxon>Phoenix</taxon>
    </lineage>
</organism>
<evidence type="ECO:0000259" key="1">
    <source>
        <dbReference type="Pfam" id="PF00931"/>
    </source>
</evidence>
<sequence>MDDVWEVLVWERICQVFPNRNNGSRVLLTTRNIEVAKSIDPSIDPYELHVLEDAETSWQLFRRKVSPNQDIPGELQGVGQNLAKKRSGLPLALIVLEGFTSSEFERD</sequence>
<dbReference type="PANTHER" id="PTHR23155">
    <property type="entry name" value="DISEASE RESISTANCE PROTEIN RP"/>
    <property type="match status" value="1"/>
</dbReference>
<reference evidence="2" key="1">
    <citation type="journal article" date="2019" name="Nat. Commun.">
        <title>Genome-wide association mapping of date palm fruit traits.</title>
        <authorList>
            <person name="Hazzouri K.M."/>
            <person name="Gros-Balthazard M."/>
            <person name="Flowers J.M."/>
            <person name="Copetti D."/>
            <person name="Lemansour A."/>
            <person name="Lebrun M."/>
            <person name="Masmoudi K."/>
            <person name="Ferrand S."/>
            <person name="Dhar M.I."/>
            <person name="Fresquez Z.A."/>
            <person name="Rosas U."/>
            <person name="Zhang J."/>
            <person name="Talag J."/>
            <person name="Lee S."/>
            <person name="Kudrna D."/>
            <person name="Powell R.F."/>
            <person name="Leitch I.J."/>
            <person name="Krueger R.R."/>
            <person name="Wing R.A."/>
            <person name="Amiri K.M.A."/>
            <person name="Purugganan M.D."/>
        </authorList>
    </citation>
    <scope>NUCLEOTIDE SEQUENCE [LARGE SCALE GENOMIC DNA]</scope>
    <source>
        <strain evidence="2">cv. Khalas</strain>
    </source>
</reference>
<dbReference type="Pfam" id="PF00931">
    <property type="entry name" value="NB-ARC"/>
    <property type="match status" value="1"/>
</dbReference>
<dbReference type="OrthoDB" id="690882at2759"/>
<proteinExistence type="predicted"/>
<dbReference type="Gene3D" id="3.40.50.300">
    <property type="entry name" value="P-loop containing nucleotide triphosphate hydrolases"/>
    <property type="match status" value="1"/>
</dbReference>
<dbReference type="GO" id="GO:0043531">
    <property type="term" value="F:ADP binding"/>
    <property type="evidence" value="ECO:0007669"/>
    <property type="project" value="InterPro"/>
</dbReference>
<dbReference type="InterPro" id="IPR044974">
    <property type="entry name" value="Disease_R_plants"/>
</dbReference>
<dbReference type="InterPro" id="IPR002182">
    <property type="entry name" value="NB-ARC"/>
</dbReference>
<reference evidence="3" key="2">
    <citation type="submission" date="2025-08" db="UniProtKB">
        <authorList>
            <consortium name="RefSeq"/>
        </authorList>
    </citation>
    <scope>IDENTIFICATION</scope>
    <source>
        <tissue evidence="3">Young leaves</tissue>
    </source>
</reference>